<dbReference type="PANTHER" id="PTHR47320">
    <property type="entry name" value="BIFUNCTIONAL URIDYLYLTRANSFERASE/URIDYLYL-REMOVING ENZYME"/>
    <property type="match status" value="1"/>
</dbReference>
<dbReference type="Proteomes" id="UP000193118">
    <property type="component" value="Unassembled WGS sequence"/>
</dbReference>
<comment type="caution">
    <text evidence="10">The sequence shown here is derived from an EMBL/GenBank/DDBJ whole genome shotgun (WGS) entry which is preliminary data.</text>
</comment>
<dbReference type="Pfam" id="PF03445">
    <property type="entry name" value="DUF294"/>
    <property type="match status" value="1"/>
</dbReference>
<dbReference type="GeneID" id="94580847"/>
<comment type="caution">
    <text evidence="7">Lacks conserved residue(s) required for the propagation of feature annotation.</text>
</comment>
<feature type="domain" description="ACT" evidence="8">
    <location>
        <begin position="673"/>
        <end position="763"/>
    </location>
</feature>
<keyword evidence="5 7" id="KW-0460">Magnesium</keyword>
<reference evidence="11" key="1">
    <citation type="submission" date="2017-01" db="EMBL/GenBank/DDBJ databases">
        <authorList>
            <person name="Wolfgang W.J."/>
            <person name="Cole J."/>
            <person name="Wroblewski D."/>
            <person name="Mcginnis J."/>
            <person name="Musser K.A."/>
        </authorList>
    </citation>
    <scope>NUCLEOTIDE SEQUENCE [LARGE SCALE GENOMIC DNA]</scope>
    <source>
        <strain evidence="11">DSM 19151</strain>
    </source>
</reference>
<evidence type="ECO:0000313" key="10">
    <source>
        <dbReference type="EMBL" id="OSI15527.1"/>
    </source>
</evidence>
<dbReference type="PANTHER" id="PTHR47320:SF1">
    <property type="entry name" value="BIFUNCTIONAL URIDYLYLTRANSFERASE_URIDYLYL-REMOVING ENZYME"/>
    <property type="match status" value="1"/>
</dbReference>
<keyword evidence="1 7" id="KW-0808">Transferase</keyword>
<dbReference type="CDD" id="cd05401">
    <property type="entry name" value="NT_GlnE_GlnD_like"/>
    <property type="match status" value="1"/>
</dbReference>
<dbReference type="OrthoDB" id="9758038at2"/>
<evidence type="ECO:0000259" key="8">
    <source>
        <dbReference type="PROSITE" id="PS51671"/>
    </source>
</evidence>
<dbReference type="SUPFAM" id="SSF81301">
    <property type="entry name" value="Nucleotidyltransferase"/>
    <property type="match status" value="1"/>
</dbReference>
<evidence type="ECO:0000313" key="11">
    <source>
        <dbReference type="Proteomes" id="UP000193118"/>
    </source>
</evidence>
<dbReference type="CDD" id="cd00077">
    <property type="entry name" value="HDc"/>
    <property type="match status" value="1"/>
</dbReference>
<comment type="catalytic activity">
    <reaction evidence="7">
        <text>[protein-PII]-uridylyl-L-tyrosine + H2O = [protein-PII]-L-tyrosine + UMP + H(+)</text>
        <dbReference type="Rhea" id="RHEA:48600"/>
        <dbReference type="Rhea" id="RHEA-COMP:12147"/>
        <dbReference type="Rhea" id="RHEA-COMP:12148"/>
        <dbReference type="ChEBI" id="CHEBI:15377"/>
        <dbReference type="ChEBI" id="CHEBI:15378"/>
        <dbReference type="ChEBI" id="CHEBI:46858"/>
        <dbReference type="ChEBI" id="CHEBI:57865"/>
        <dbReference type="ChEBI" id="CHEBI:90602"/>
    </reaction>
</comment>
<dbReference type="GO" id="GO:0008773">
    <property type="term" value="F:[protein-PII] uridylyltransferase activity"/>
    <property type="evidence" value="ECO:0007669"/>
    <property type="project" value="UniProtKB-UniRule"/>
</dbReference>
<comment type="activity regulation">
    <text evidence="7">Uridylyltransferase (UTase) activity is inhibited by glutamine, while glutamine activates uridylyl-removing (UR) activity.</text>
</comment>
<dbReference type="InterPro" id="IPR006674">
    <property type="entry name" value="HD_domain"/>
</dbReference>
<name>A0A1X3D7M2_9NEIS</name>
<dbReference type="InterPro" id="IPR002912">
    <property type="entry name" value="ACT_dom"/>
</dbReference>
<dbReference type="EC" id="2.7.7.59" evidence="7"/>
<keyword evidence="11" id="KW-1185">Reference proteome</keyword>
<evidence type="ECO:0000256" key="2">
    <source>
        <dbReference type="ARBA" id="ARBA00022695"/>
    </source>
</evidence>
<dbReference type="InterPro" id="IPR003607">
    <property type="entry name" value="HD/PDEase_dom"/>
</dbReference>
<comment type="function">
    <text evidence="7">Modifies, by uridylylation and deuridylylation, the PII regulatory proteins (GlnB and homologs), in response to the nitrogen status of the cell that GlnD senses through the glutamine level. Under low glutamine levels, catalyzes the conversion of the PII proteins and UTP to PII-UMP and PPi, while under higher glutamine levels, GlnD hydrolyzes PII-UMP to PII and UMP (deuridylylation). Thus, controls uridylylation state and activity of the PII proteins, and plays an important role in the regulation of nitrogen metabolism.</text>
</comment>
<feature type="domain" description="ACT" evidence="8">
    <location>
        <begin position="785"/>
        <end position="853"/>
    </location>
</feature>
<dbReference type="InterPro" id="IPR045865">
    <property type="entry name" value="ACT-like_dom_sf"/>
</dbReference>
<keyword evidence="6 7" id="KW-0511">Multifunctional enzyme</keyword>
<dbReference type="EMBL" id="MTBO01000022">
    <property type="protein sequence ID" value="OSI15527.1"/>
    <property type="molecule type" value="Genomic_DNA"/>
</dbReference>
<evidence type="ECO:0000256" key="5">
    <source>
        <dbReference type="ARBA" id="ARBA00022842"/>
    </source>
</evidence>
<feature type="region of interest" description="Uridylyltransferase" evidence="7">
    <location>
        <begin position="1"/>
        <end position="317"/>
    </location>
</feature>
<dbReference type="CDD" id="cd04899">
    <property type="entry name" value="ACT_ACR-UUR-like_2"/>
    <property type="match status" value="1"/>
</dbReference>
<feature type="domain" description="HD" evidence="9">
    <location>
        <begin position="436"/>
        <end position="558"/>
    </location>
</feature>
<dbReference type="Pfam" id="PF08335">
    <property type="entry name" value="GlnD_UR_UTase"/>
    <property type="match status" value="1"/>
</dbReference>
<sequence>MQPLIQSAVQDLKFQKQQAVEAYYAKRRALVFFEHYTKAIERALAVLWLELFPASPLCLLATGGFGRGEMYPYSDVDLAIVSSEPLTAQQQEKAEIFVQALWDMQLSPAVKIGSVEELCESVREDITGDTAFLEARFLFGSHVLAEQLLQRMGLQRDTAAFIEAKMVEMQQRHAKSQGSGAVLEPNIKTCPGGLRDIHTMLWLARAQGLDAPLSTLISQGVVTRPEAVMLLNSHKKLAAIRIDLHLAAGRSEDRLIFDLQTQVAENMGWRDDAHRIKSEKLMRVFYRASKTVMQLNGILLPMLRGRVYSQANRIVHRIDDDYYQVGNQLAVYDKKLFFRRPEHLWKAMEILQTRNDIITLAPKTLRNWWAASRKINRAFYADPENRRRFVGFFKHGEGLTHVMRFLNLYGALERYLPAWDKIVGLLQHDLFHIYPVDDHILTVLHNMRRLAMDSRSHELPFASALMHAFEKQHILYLAALFHDIAKGRGGDHSIEGIADARRFAADHFLSEEESDLLAWLVEDHLLMSAVAQKEDIQDPDVINNFCGRVKTQERLNALYLLTVADIRGTNPKLWNSWRAGLLENLFHAAARRFAGESGSRHVITSRRQQGAADQLTRAGTPEKQQQKLWQALGSAYFVRHELREILWHTANLVHQTEQPQVRSRILPESDTLQVMVFMPNQPRLFARLCRIFSHHGLDILAARAFVTEHGYILDTFIVQIPPKHAAADYPNVQSALEAEINNFIHGYDTTAEHTACGIRSRRSRHLPIAPGVHLAAEQDYPGWYTLEIVAVNRPYLLADVAEVLSDQDISLRYAKIATLDERVEDSFVLFSPHLENPKNQLALKQALLAQLSV</sequence>
<evidence type="ECO:0000256" key="1">
    <source>
        <dbReference type="ARBA" id="ARBA00022679"/>
    </source>
</evidence>
<keyword evidence="3" id="KW-0677">Repeat</keyword>
<dbReference type="GO" id="GO:0008081">
    <property type="term" value="F:phosphoric diester hydrolase activity"/>
    <property type="evidence" value="ECO:0007669"/>
    <property type="project" value="UniProtKB-UniRule"/>
</dbReference>
<accession>A0A1X3D7M2</accession>
<organism evidence="10 11">
    <name type="scientific">Neisseria dentiae</name>
    <dbReference type="NCBI Taxonomy" id="194197"/>
    <lineage>
        <taxon>Bacteria</taxon>
        <taxon>Pseudomonadati</taxon>
        <taxon>Pseudomonadota</taxon>
        <taxon>Betaproteobacteria</taxon>
        <taxon>Neisseriales</taxon>
        <taxon>Neisseriaceae</taxon>
        <taxon>Neisseria</taxon>
    </lineage>
</organism>
<keyword evidence="2 7" id="KW-0548">Nucleotidyltransferase</keyword>
<dbReference type="InterPro" id="IPR010043">
    <property type="entry name" value="UTase/UR"/>
</dbReference>
<dbReference type="AlphaFoldDB" id="A0A1X3D7M2"/>
<protein>
    <recommendedName>
        <fullName evidence="7">Bifunctional uridylyltransferase/uridylyl-removing enzyme</fullName>
        <shortName evidence="7">UTase/UR</shortName>
    </recommendedName>
    <alternativeName>
        <fullName evidence="7">Bifunctional [protein-PII] modification enzyme</fullName>
    </alternativeName>
    <alternativeName>
        <fullName evidence="7">Bifunctional nitrogen sensor protein</fullName>
    </alternativeName>
    <domain>
        <recommendedName>
            <fullName evidence="7">[Protein-PII] uridylyltransferase</fullName>
            <shortName evidence="7">PII uridylyltransferase</shortName>
            <shortName evidence="7">UTase</shortName>
            <ecNumber evidence="7">2.7.7.59</ecNumber>
        </recommendedName>
    </domain>
    <domain>
        <recommendedName>
            <fullName evidence="7">[Protein-PII]-UMP uridylyl-removing enzyme</fullName>
            <shortName evidence="7">UR</shortName>
            <ecNumber evidence="7">3.1.4.-</ecNumber>
        </recommendedName>
    </domain>
</protein>
<comment type="similarity">
    <text evidence="7">Belongs to the GlnD family.</text>
</comment>
<dbReference type="PROSITE" id="PS51831">
    <property type="entry name" value="HD"/>
    <property type="match status" value="1"/>
</dbReference>
<evidence type="ECO:0000259" key="9">
    <source>
        <dbReference type="PROSITE" id="PS51831"/>
    </source>
</evidence>
<dbReference type="CDD" id="cd04900">
    <property type="entry name" value="ACT_UUR-like_1"/>
    <property type="match status" value="1"/>
</dbReference>
<proteinExistence type="inferred from homology"/>
<dbReference type="SMART" id="SM00471">
    <property type="entry name" value="HDc"/>
    <property type="match status" value="1"/>
</dbReference>
<dbReference type="GO" id="GO:0006808">
    <property type="term" value="P:regulation of nitrogen utilization"/>
    <property type="evidence" value="ECO:0007669"/>
    <property type="project" value="UniProtKB-UniRule"/>
</dbReference>
<dbReference type="RefSeq" id="WP_085366276.1">
    <property type="nucleotide sequence ID" value="NZ_CAUJPZ010000023.1"/>
</dbReference>
<gene>
    <name evidence="7" type="primary">glnD</name>
    <name evidence="10" type="ORF">BWD09_08610</name>
</gene>
<comment type="domain">
    <text evidence="7">Has four distinct domains: an N-terminal nucleotidyltransferase (NT) domain responsible for UTase activity, a central HD domain that encodes UR activity, and two C-terminal ACT domains that seem to have a role in glutamine sensing.</text>
</comment>
<dbReference type="NCBIfam" id="TIGR01693">
    <property type="entry name" value="UTase_glnD"/>
    <property type="match status" value="1"/>
</dbReference>
<keyword evidence="4 7" id="KW-0378">Hydrolase</keyword>
<dbReference type="SUPFAM" id="SSF109604">
    <property type="entry name" value="HD-domain/PDEase-like"/>
    <property type="match status" value="1"/>
</dbReference>
<dbReference type="SUPFAM" id="SSF55021">
    <property type="entry name" value="ACT-like"/>
    <property type="match status" value="2"/>
</dbReference>
<evidence type="ECO:0000256" key="3">
    <source>
        <dbReference type="ARBA" id="ARBA00022737"/>
    </source>
</evidence>
<dbReference type="EC" id="3.1.4.-" evidence="7"/>
<dbReference type="InterPro" id="IPR043519">
    <property type="entry name" value="NT_sf"/>
</dbReference>
<dbReference type="InterPro" id="IPR005105">
    <property type="entry name" value="GlnD_Uridyltrans_N"/>
</dbReference>
<evidence type="ECO:0000256" key="7">
    <source>
        <dbReference type="HAMAP-Rule" id="MF_00277"/>
    </source>
</evidence>
<dbReference type="InterPro" id="IPR013546">
    <property type="entry name" value="PII_UdlTrfase/GS_AdlTrfase"/>
</dbReference>
<dbReference type="HAMAP" id="MF_00277">
    <property type="entry name" value="PII_uridylyl_transf"/>
    <property type="match status" value="1"/>
</dbReference>
<comment type="catalytic activity">
    <reaction evidence="7">
        <text>[protein-PII]-L-tyrosine + UTP = [protein-PII]-uridylyl-L-tyrosine + diphosphate</text>
        <dbReference type="Rhea" id="RHEA:13673"/>
        <dbReference type="Rhea" id="RHEA-COMP:12147"/>
        <dbReference type="Rhea" id="RHEA-COMP:12148"/>
        <dbReference type="ChEBI" id="CHEBI:33019"/>
        <dbReference type="ChEBI" id="CHEBI:46398"/>
        <dbReference type="ChEBI" id="CHEBI:46858"/>
        <dbReference type="ChEBI" id="CHEBI:90602"/>
        <dbReference type="EC" id="2.7.7.59"/>
    </reaction>
</comment>
<dbReference type="Gene3D" id="1.10.3210.10">
    <property type="entry name" value="Hypothetical protein af1432"/>
    <property type="match status" value="1"/>
</dbReference>
<evidence type="ECO:0000256" key="6">
    <source>
        <dbReference type="ARBA" id="ARBA00023268"/>
    </source>
</evidence>
<evidence type="ECO:0000256" key="4">
    <source>
        <dbReference type="ARBA" id="ARBA00022801"/>
    </source>
</evidence>
<dbReference type="Pfam" id="PF01966">
    <property type="entry name" value="HD"/>
    <property type="match status" value="1"/>
</dbReference>
<dbReference type="STRING" id="194197.BWD09_08610"/>
<dbReference type="PIRSF" id="PIRSF006288">
    <property type="entry name" value="PII_uridyltransf"/>
    <property type="match status" value="1"/>
</dbReference>
<dbReference type="PROSITE" id="PS51671">
    <property type="entry name" value="ACT"/>
    <property type="match status" value="2"/>
</dbReference>
<comment type="cofactor">
    <cofactor evidence="7">
        <name>Mg(2+)</name>
        <dbReference type="ChEBI" id="CHEBI:18420"/>
    </cofactor>
</comment>
<dbReference type="SUPFAM" id="SSF81593">
    <property type="entry name" value="Nucleotidyltransferase substrate binding subunit/domain"/>
    <property type="match status" value="1"/>
</dbReference>